<accession>A0A2T0BBZ3</accession>
<reference evidence="2 3" key="1">
    <citation type="submission" date="2018-03" db="EMBL/GenBank/DDBJ databases">
        <title>Genome sequence of Clostridium vincentii DSM 10228.</title>
        <authorList>
            <person name="Poehlein A."/>
            <person name="Daniel R."/>
        </authorList>
    </citation>
    <scope>NUCLEOTIDE SEQUENCE [LARGE SCALE GENOMIC DNA]</scope>
    <source>
        <strain evidence="2 3">DSM 10228</strain>
    </source>
</reference>
<dbReference type="Proteomes" id="UP000239471">
    <property type="component" value="Unassembled WGS sequence"/>
</dbReference>
<evidence type="ECO:0000256" key="1">
    <source>
        <dbReference type="SAM" id="MobiDB-lite"/>
    </source>
</evidence>
<protein>
    <submittedName>
        <fullName evidence="2">Uncharacterized protein</fullName>
    </submittedName>
</protein>
<name>A0A2T0BBZ3_9CLOT</name>
<evidence type="ECO:0000313" key="2">
    <source>
        <dbReference type="EMBL" id="PRR81362.1"/>
    </source>
</evidence>
<dbReference type="EMBL" id="PVXQ01000031">
    <property type="protein sequence ID" value="PRR81362.1"/>
    <property type="molecule type" value="Genomic_DNA"/>
</dbReference>
<dbReference type="RefSeq" id="WP_170065667.1">
    <property type="nucleotide sequence ID" value="NZ_PVXQ01000031.1"/>
</dbReference>
<sequence length="47" mass="5160">MAGINRPNTPPKKPTVQAPQTQQRKKGLPLKPVKESVDPSGRKGRNK</sequence>
<keyword evidence="3" id="KW-1185">Reference proteome</keyword>
<proteinExistence type="predicted"/>
<organism evidence="2 3">
    <name type="scientific">Clostridium vincentii</name>
    <dbReference type="NCBI Taxonomy" id="52704"/>
    <lineage>
        <taxon>Bacteria</taxon>
        <taxon>Bacillati</taxon>
        <taxon>Bacillota</taxon>
        <taxon>Clostridia</taxon>
        <taxon>Eubacteriales</taxon>
        <taxon>Clostridiaceae</taxon>
        <taxon>Clostridium</taxon>
    </lineage>
</organism>
<feature type="region of interest" description="Disordered" evidence="1">
    <location>
        <begin position="1"/>
        <end position="47"/>
    </location>
</feature>
<comment type="caution">
    <text evidence="2">The sequence shown here is derived from an EMBL/GenBank/DDBJ whole genome shotgun (WGS) entry which is preliminary data.</text>
</comment>
<evidence type="ECO:0000313" key="3">
    <source>
        <dbReference type="Proteomes" id="UP000239471"/>
    </source>
</evidence>
<dbReference type="AlphaFoldDB" id="A0A2T0BBZ3"/>
<gene>
    <name evidence="2" type="ORF">CLVI_25950</name>
</gene>
<feature type="compositionally biased region" description="Basic and acidic residues" evidence="1">
    <location>
        <begin position="32"/>
        <end position="41"/>
    </location>
</feature>